<proteinExistence type="predicted"/>
<reference evidence="2" key="2">
    <citation type="submission" date="2020-03" db="EMBL/GenBank/DDBJ databases">
        <title>Complete Genome Sequences of Extremely Thermoacidophilic, Metal-Mobilizing Type-Strain Members of the Archaeal Family Sulfolobaceae: Acidianus brierleyi DSM-1651T, Acidianus sulfidivorans DSM-18786T, Metallosphaera hakonensis DSM-7519T, and Metallosphaera prunae DSM-10039T.</title>
        <authorList>
            <person name="Counts J.A."/>
            <person name="Kelly R.M."/>
        </authorList>
    </citation>
    <scope>NUCLEOTIDE SEQUENCE [LARGE SCALE GENOMIC DNA]</scope>
    <source>
        <strain evidence="2">HO1-1</strain>
    </source>
</reference>
<dbReference type="STRING" id="1293036.GCA_001315825_00107"/>
<keyword evidence="2" id="KW-1185">Reference proteome</keyword>
<evidence type="ECO:0000313" key="1">
    <source>
        <dbReference type="EMBL" id="AWR99639.1"/>
    </source>
</evidence>
<dbReference type="OrthoDB" id="34513at2157"/>
<organism evidence="1 2">
    <name type="scientific">Metallosphaera hakonensis JCM 8857 = DSM 7519</name>
    <dbReference type="NCBI Taxonomy" id="1293036"/>
    <lineage>
        <taxon>Archaea</taxon>
        <taxon>Thermoproteota</taxon>
        <taxon>Thermoprotei</taxon>
        <taxon>Sulfolobales</taxon>
        <taxon>Sulfolobaceae</taxon>
        <taxon>Metallosphaera</taxon>
    </lineage>
</organism>
<dbReference type="KEGG" id="mhk:DFR87_07995"/>
<dbReference type="Proteomes" id="UP000247586">
    <property type="component" value="Chromosome"/>
</dbReference>
<dbReference type="GeneID" id="36835275"/>
<gene>
    <name evidence="1" type="ORF">DFR87_07995</name>
</gene>
<accession>A0A2U9IUB1</accession>
<reference evidence="2" key="3">
    <citation type="submission" date="2020-03" db="EMBL/GenBank/DDBJ databases">
        <title>Sequencing and Assembly of Multiple Reported Metal-Biooxidizing Members of the Extremely Thermoacidophilic Archaeal Family Sulfolobaceae.</title>
        <authorList>
            <person name="Counts J.A."/>
            <person name="Kelly R.M."/>
        </authorList>
    </citation>
    <scope>NUCLEOTIDE SEQUENCE [LARGE SCALE GENOMIC DNA]</scope>
    <source>
        <strain evidence="2">HO1-1</strain>
    </source>
</reference>
<name>A0A2U9IUB1_9CREN</name>
<dbReference type="RefSeq" id="WP_110369295.1">
    <property type="nucleotide sequence ID" value="NZ_CP029287.2"/>
</dbReference>
<dbReference type="SUPFAM" id="SSF53850">
    <property type="entry name" value="Periplasmic binding protein-like II"/>
    <property type="match status" value="1"/>
</dbReference>
<reference evidence="1 2" key="1">
    <citation type="submission" date="2018-05" db="EMBL/GenBank/DDBJ databases">
        <title>Complete Genome Sequences of Extremely Thermoacidophilic, Metal-Mobilizing Type-Strain Members of the Archaeal Family Sulfolobaceae: Acidianus brierleyi DSM-1651T, Acidianus sulfidivorans DSM-18786T, Metallosphaera hakonensis DSM-7519T, and Metallosphaera prunae DSM-10039T.</title>
        <authorList>
            <person name="Counts J.A."/>
            <person name="Kelly R.M."/>
        </authorList>
    </citation>
    <scope>NUCLEOTIDE SEQUENCE [LARGE SCALE GENOMIC DNA]</scope>
    <source>
        <strain evidence="1 2">HO1-1</strain>
    </source>
</reference>
<dbReference type="EMBL" id="CP029287">
    <property type="protein sequence ID" value="AWR99639.1"/>
    <property type="molecule type" value="Genomic_DNA"/>
</dbReference>
<dbReference type="AlphaFoldDB" id="A0A2U9IUB1"/>
<protein>
    <submittedName>
        <fullName evidence="1">Uncharacterized protein</fullName>
    </submittedName>
</protein>
<evidence type="ECO:0000313" key="2">
    <source>
        <dbReference type="Proteomes" id="UP000247586"/>
    </source>
</evidence>
<sequence>MKLTLGYSTETDLVPLKPLLEGKINRDVVLETIKVKEDELKFMFSKFDLIYVPLPLINYIQDIKFLSNAAKVTDRIGLKGKCNDKVCVSSSNSTEYYYLKMFETKLTVSRGSDCECYVSTDEVDEDLTAYWRKKCNDAPIILKLIAVNLDEADIAKIKIAIRESASIMASQNAIPQYSKELGLKGRKGVECFFDVCREVGLCSNNKYSIL</sequence>